<reference evidence="1" key="1">
    <citation type="submission" date="2019-10" db="EMBL/GenBank/DDBJ databases">
        <authorList>
            <consortium name="DOE Joint Genome Institute"/>
            <person name="Kuo A."/>
            <person name="Miyauchi S."/>
            <person name="Kiss E."/>
            <person name="Drula E."/>
            <person name="Kohler A."/>
            <person name="Sanchez-Garcia M."/>
            <person name="Andreopoulos B."/>
            <person name="Barry K.W."/>
            <person name="Bonito G."/>
            <person name="Buee M."/>
            <person name="Carver A."/>
            <person name="Chen C."/>
            <person name="Cichocki N."/>
            <person name="Clum A."/>
            <person name="Culley D."/>
            <person name="Crous P.W."/>
            <person name="Fauchery L."/>
            <person name="Girlanda M."/>
            <person name="Hayes R."/>
            <person name="Keri Z."/>
            <person name="Labutti K."/>
            <person name="Lipzen A."/>
            <person name="Lombard V."/>
            <person name="Magnuson J."/>
            <person name="Maillard F."/>
            <person name="Morin E."/>
            <person name="Murat C."/>
            <person name="Nolan M."/>
            <person name="Ohm R."/>
            <person name="Pangilinan J."/>
            <person name="Pereira M."/>
            <person name="Perotto S."/>
            <person name="Peter M."/>
            <person name="Riley R."/>
            <person name="Sitrit Y."/>
            <person name="Stielow B."/>
            <person name="Szollosi G."/>
            <person name="Zifcakova L."/>
            <person name="Stursova M."/>
            <person name="Spatafora J.W."/>
            <person name="Tedersoo L."/>
            <person name="Vaario L.-M."/>
            <person name="Yamada A."/>
            <person name="Yan M."/>
            <person name="Wang P."/>
            <person name="Xu J."/>
            <person name="Bruns T."/>
            <person name="Baldrian P."/>
            <person name="Vilgalys R."/>
            <person name="Henrissat B."/>
            <person name="Grigoriev I.V."/>
            <person name="Hibbett D."/>
            <person name="Nagy L.G."/>
            <person name="Martin F.M."/>
        </authorList>
    </citation>
    <scope>NUCLEOTIDE SEQUENCE</scope>
    <source>
        <strain evidence="1">P2</strain>
    </source>
</reference>
<reference evidence="1" key="2">
    <citation type="journal article" date="2020" name="Nat. Commun.">
        <title>Large-scale genome sequencing of mycorrhizal fungi provides insights into the early evolution of symbiotic traits.</title>
        <authorList>
            <person name="Miyauchi S."/>
            <person name="Kiss E."/>
            <person name="Kuo A."/>
            <person name="Drula E."/>
            <person name="Kohler A."/>
            <person name="Sanchez-Garcia M."/>
            <person name="Morin E."/>
            <person name="Andreopoulos B."/>
            <person name="Barry K.W."/>
            <person name="Bonito G."/>
            <person name="Buee M."/>
            <person name="Carver A."/>
            <person name="Chen C."/>
            <person name="Cichocki N."/>
            <person name="Clum A."/>
            <person name="Culley D."/>
            <person name="Crous P.W."/>
            <person name="Fauchery L."/>
            <person name="Girlanda M."/>
            <person name="Hayes R.D."/>
            <person name="Keri Z."/>
            <person name="LaButti K."/>
            <person name="Lipzen A."/>
            <person name="Lombard V."/>
            <person name="Magnuson J."/>
            <person name="Maillard F."/>
            <person name="Murat C."/>
            <person name="Nolan M."/>
            <person name="Ohm R.A."/>
            <person name="Pangilinan J."/>
            <person name="Pereira M.F."/>
            <person name="Perotto S."/>
            <person name="Peter M."/>
            <person name="Pfister S."/>
            <person name="Riley R."/>
            <person name="Sitrit Y."/>
            <person name="Stielow J.B."/>
            <person name="Szollosi G."/>
            <person name="Zifcakova L."/>
            <person name="Stursova M."/>
            <person name="Spatafora J.W."/>
            <person name="Tedersoo L."/>
            <person name="Vaario L.M."/>
            <person name="Yamada A."/>
            <person name="Yan M."/>
            <person name="Wang P."/>
            <person name="Xu J."/>
            <person name="Bruns T."/>
            <person name="Baldrian P."/>
            <person name="Vilgalys R."/>
            <person name="Dunand C."/>
            <person name="Henrissat B."/>
            <person name="Grigoriev I.V."/>
            <person name="Hibbett D."/>
            <person name="Nagy L.G."/>
            <person name="Martin F.M."/>
        </authorList>
    </citation>
    <scope>NUCLEOTIDE SEQUENCE</scope>
    <source>
        <strain evidence="1">P2</strain>
    </source>
</reference>
<feature type="non-terminal residue" evidence="1">
    <location>
        <position position="1"/>
    </location>
</feature>
<evidence type="ECO:0000313" key="1">
    <source>
        <dbReference type="EMBL" id="KAF9647207.1"/>
    </source>
</evidence>
<keyword evidence="2" id="KW-1185">Reference proteome</keyword>
<organism evidence="1 2">
    <name type="scientific">Thelephora ganbajun</name>
    <name type="common">Ganba fungus</name>
    <dbReference type="NCBI Taxonomy" id="370292"/>
    <lineage>
        <taxon>Eukaryota</taxon>
        <taxon>Fungi</taxon>
        <taxon>Dikarya</taxon>
        <taxon>Basidiomycota</taxon>
        <taxon>Agaricomycotina</taxon>
        <taxon>Agaricomycetes</taxon>
        <taxon>Thelephorales</taxon>
        <taxon>Thelephoraceae</taxon>
        <taxon>Thelephora</taxon>
    </lineage>
</organism>
<evidence type="ECO:0000313" key="2">
    <source>
        <dbReference type="Proteomes" id="UP000886501"/>
    </source>
</evidence>
<dbReference type="Proteomes" id="UP000886501">
    <property type="component" value="Unassembled WGS sequence"/>
</dbReference>
<sequence>YRRVVQTVTGHGYTGEYYSRMSLNQSPWCPCSTDGAPVHQTRLHILRECLRYATHHHILSQAIPDLFEPSWQPHMLALPSSLPAFVSFLQKSSAFTKFGIP</sequence>
<comment type="caution">
    <text evidence="1">The sequence shown here is derived from an EMBL/GenBank/DDBJ whole genome shotgun (WGS) entry which is preliminary data.</text>
</comment>
<protein>
    <submittedName>
        <fullName evidence="1">Uncharacterized protein</fullName>
    </submittedName>
</protein>
<proteinExistence type="predicted"/>
<feature type="non-terminal residue" evidence="1">
    <location>
        <position position="101"/>
    </location>
</feature>
<accession>A0ACB6ZCC3</accession>
<dbReference type="EMBL" id="MU118039">
    <property type="protein sequence ID" value="KAF9647207.1"/>
    <property type="molecule type" value="Genomic_DNA"/>
</dbReference>
<name>A0ACB6ZCC3_THEGA</name>
<gene>
    <name evidence="1" type="ORF">BDM02DRAFT_3083007</name>
</gene>